<accession>A0A182SS21</accession>
<keyword evidence="2" id="KW-1185">Reference proteome</keyword>
<organism evidence="1 2">
    <name type="scientific">Anopheles maculatus</name>
    <dbReference type="NCBI Taxonomy" id="74869"/>
    <lineage>
        <taxon>Eukaryota</taxon>
        <taxon>Metazoa</taxon>
        <taxon>Ecdysozoa</taxon>
        <taxon>Arthropoda</taxon>
        <taxon>Hexapoda</taxon>
        <taxon>Insecta</taxon>
        <taxon>Pterygota</taxon>
        <taxon>Neoptera</taxon>
        <taxon>Endopterygota</taxon>
        <taxon>Diptera</taxon>
        <taxon>Nematocera</taxon>
        <taxon>Culicoidea</taxon>
        <taxon>Culicidae</taxon>
        <taxon>Anophelinae</taxon>
        <taxon>Anopheles</taxon>
        <taxon>Anopheles maculatus group</taxon>
    </lineage>
</organism>
<dbReference type="EnsemblMetazoa" id="AMAM012259-RA">
    <property type="protein sequence ID" value="AMAM012259-PA"/>
    <property type="gene ID" value="AMAM012259"/>
</dbReference>
<reference evidence="2" key="1">
    <citation type="submission" date="2013-09" db="EMBL/GenBank/DDBJ databases">
        <title>The Genome Sequence of Anopheles maculatus species B.</title>
        <authorList>
            <consortium name="The Broad Institute Genomics Platform"/>
            <person name="Neafsey D.E."/>
            <person name="Besansky N."/>
            <person name="Howell P."/>
            <person name="Walton C."/>
            <person name="Young S.K."/>
            <person name="Zeng Q."/>
            <person name="Gargeya S."/>
            <person name="Fitzgerald M."/>
            <person name="Haas B."/>
            <person name="Abouelleil A."/>
            <person name="Allen A.W."/>
            <person name="Alvarado L."/>
            <person name="Arachchi H.M."/>
            <person name="Berlin A.M."/>
            <person name="Chapman S.B."/>
            <person name="Gainer-Dewar J."/>
            <person name="Goldberg J."/>
            <person name="Griggs A."/>
            <person name="Gujja S."/>
            <person name="Hansen M."/>
            <person name="Howarth C."/>
            <person name="Imamovic A."/>
            <person name="Ireland A."/>
            <person name="Larimer J."/>
            <person name="McCowan C."/>
            <person name="Murphy C."/>
            <person name="Pearson M."/>
            <person name="Poon T.W."/>
            <person name="Priest M."/>
            <person name="Roberts A."/>
            <person name="Saif S."/>
            <person name="Shea T."/>
            <person name="Sisk P."/>
            <person name="Sykes S."/>
            <person name="Wortman J."/>
            <person name="Nusbaum C."/>
            <person name="Birren B."/>
        </authorList>
    </citation>
    <scope>NUCLEOTIDE SEQUENCE [LARGE SCALE GENOMIC DNA]</scope>
    <source>
        <strain evidence="2">maculatus3</strain>
    </source>
</reference>
<dbReference type="Proteomes" id="UP000075901">
    <property type="component" value="Unassembled WGS sequence"/>
</dbReference>
<name>A0A182SS21_9DIPT</name>
<proteinExistence type="predicted"/>
<sequence length="134" mass="13496">MLNLLTVGDNVFIVSRSEFELSEIYQILMENLLHVSSALSNMEFSMKANTSSSSSTVTTMTTIPAMIGTGGGSSGGGSSITGVGVAGNGHSGSKGISGTSSLVSSTQGVSVPPPPPVLAATNPFKDTVDIITTL</sequence>
<evidence type="ECO:0000313" key="1">
    <source>
        <dbReference type="EnsemblMetazoa" id="AMAM012259-PA"/>
    </source>
</evidence>
<protein>
    <submittedName>
        <fullName evidence="1">Uncharacterized protein</fullName>
    </submittedName>
</protein>
<reference evidence="1" key="2">
    <citation type="submission" date="2020-05" db="UniProtKB">
        <authorList>
            <consortium name="EnsemblMetazoa"/>
        </authorList>
    </citation>
    <scope>IDENTIFICATION</scope>
    <source>
        <strain evidence="1">maculatus3</strain>
    </source>
</reference>
<evidence type="ECO:0000313" key="2">
    <source>
        <dbReference type="Proteomes" id="UP000075901"/>
    </source>
</evidence>
<dbReference type="VEuPathDB" id="VectorBase:AMAM012259"/>
<dbReference type="AlphaFoldDB" id="A0A182SS21"/>